<feature type="domain" description="Methyltransferase" evidence="4">
    <location>
        <begin position="48"/>
        <end position="139"/>
    </location>
</feature>
<dbReference type="InterPro" id="IPR041698">
    <property type="entry name" value="Methyltransf_25"/>
</dbReference>
<gene>
    <name evidence="5" type="ORF">GCM10023184_25900</name>
</gene>
<dbReference type="PANTHER" id="PTHR43464:SF19">
    <property type="entry name" value="UBIQUINONE BIOSYNTHESIS O-METHYLTRANSFERASE, MITOCHONDRIAL"/>
    <property type="match status" value="1"/>
</dbReference>
<dbReference type="PANTHER" id="PTHR43464">
    <property type="entry name" value="METHYLTRANSFERASE"/>
    <property type="match status" value="1"/>
</dbReference>
<reference evidence="6" key="1">
    <citation type="journal article" date="2019" name="Int. J. Syst. Evol. Microbiol.">
        <title>The Global Catalogue of Microorganisms (GCM) 10K type strain sequencing project: providing services to taxonomists for standard genome sequencing and annotation.</title>
        <authorList>
            <consortium name="The Broad Institute Genomics Platform"/>
            <consortium name="The Broad Institute Genome Sequencing Center for Infectious Disease"/>
            <person name="Wu L."/>
            <person name="Ma J."/>
        </authorList>
    </citation>
    <scope>NUCLEOTIDE SEQUENCE [LARGE SCALE GENOMIC DNA]</scope>
    <source>
        <strain evidence="6">JCM 17919</strain>
    </source>
</reference>
<evidence type="ECO:0000313" key="6">
    <source>
        <dbReference type="Proteomes" id="UP001501725"/>
    </source>
</evidence>
<dbReference type="SUPFAM" id="SSF53335">
    <property type="entry name" value="S-adenosyl-L-methionine-dependent methyltransferases"/>
    <property type="match status" value="1"/>
</dbReference>
<evidence type="ECO:0000256" key="2">
    <source>
        <dbReference type="ARBA" id="ARBA00022679"/>
    </source>
</evidence>
<organism evidence="5 6">
    <name type="scientific">Flaviaesturariibacter amylovorans</name>
    <dbReference type="NCBI Taxonomy" id="1084520"/>
    <lineage>
        <taxon>Bacteria</taxon>
        <taxon>Pseudomonadati</taxon>
        <taxon>Bacteroidota</taxon>
        <taxon>Chitinophagia</taxon>
        <taxon>Chitinophagales</taxon>
        <taxon>Chitinophagaceae</taxon>
        <taxon>Flaviaestuariibacter</taxon>
    </lineage>
</organism>
<dbReference type="GO" id="GO:0008168">
    <property type="term" value="F:methyltransferase activity"/>
    <property type="evidence" value="ECO:0007669"/>
    <property type="project" value="UniProtKB-KW"/>
</dbReference>
<dbReference type="Gene3D" id="3.40.50.150">
    <property type="entry name" value="Vaccinia Virus protein VP39"/>
    <property type="match status" value="1"/>
</dbReference>
<evidence type="ECO:0000259" key="4">
    <source>
        <dbReference type="Pfam" id="PF13649"/>
    </source>
</evidence>
<dbReference type="Gene3D" id="2.20.25.110">
    <property type="entry name" value="S-adenosyl-L-methionine-dependent methyltransferases"/>
    <property type="match status" value="1"/>
</dbReference>
<dbReference type="CDD" id="cd02440">
    <property type="entry name" value="AdoMet_MTases"/>
    <property type="match status" value="1"/>
</dbReference>
<evidence type="ECO:0000313" key="5">
    <source>
        <dbReference type="EMBL" id="GAA4332979.1"/>
    </source>
</evidence>
<protein>
    <submittedName>
        <fullName evidence="5">Class I SAM-dependent methyltransferase</fullName>
    </submittedName>
</protein>
<dbReference type="Proteomes" id="UP001501725">
    <property type="component" value="Unassembled WGS sequence"/>
</dbReference>
<dbReference type="InterPro" id="IPR029063">
    <property type="entry name" value="SAM-dependent_MTases_sf"/>
</dbReference>
<evidence type="ECO:0000256" key="1">
    <source>
        <dbReference type="ARBA" id="ARBA00022603"/>
    </source>
</evidence>
<name>A0ABP8H1H5_9BACT</name>
<keyword evidence="6" id="KW-1185">Reference proteome</keyword>
<dbReference type="GO" id="GO:0032259">
    <property type="term" value="P:methylation"/>
    <property type="evidence" value="ECO:0007669"/>
    <property type="project" value="UniProtKB-KW"/>
</dbReference>
<keyword evidence="1 5" id="KW-0489">Methyltransferase</keyword>
<accession>A0ABP8H1H5</accession>
<keyword evidence="2" id="KW-0808">Transferase</keyword>
<keyword evidence="3" id="KW-0949">S-adenosyl-L-methionine</keyword>
<proteinExistence type="predicted"/>
<dbReference type="EMBL" id="BAABGY010000007">
    <property type="protein sequence ID" value="GAA4332979.1"/>
    <property type="molecule type" value="Genomic_DNA"/>
</dbReference>
<comment type="caution">
    <text evidence="5">The sequence shown here is derived from an EMBL/GenBank/DDBJ whole genome shotgun (WGS) entry which is preliminary data.</text>
</comment>
<dbReference type="RefSeq" id="WP_345256172.1">
    <property type="nucleotide sequence ID" value="NZ_BAABGY010000007.1"/>
</dbReference>
<evidence type="ECO:0000256" key="3">
    <source>
        <dbReference type="ARBA" id="ARBA00022691"/>
    </source>
</evidence>
<sequence length="246" mass="29122">MGDRDWYQDWFNSSYYHKLYFERDEREAEGFLDRLIGHLRPAPGATMLDVACGKGRHSRFLAARGFDVTGIDISPESISFAGQFAHERLHFHVHDMRLPYWINYFQYAFNFFTSFGYFATRREHDTALRTMARSIRRDGTLLIDYLNVHWVEDRLVHNEEKTVGTSHYEIHRWHDNDHFYKKITVQDPALERPLTHTEKVAKFSLGDFTDMLSFQGMQVQEVFGDYDLNAYDVRKTARLILLAAHR</sequence>
<dbReference type="Pfam" id="PF13649">
    <property type="entry name" value="Methyltransf_25"/>
    <property type="match status" value="1"/>
</dbReference>